<dbReference type="EMBL" id="JAFBCV010000021">
    <property type="protein sequence ID" value="MBM7841069.1"/>
    <property type="molecule type" value="Genomic_DNA"/>
</dbReference>
<name>A0ABS2SZW3_9BACI</name>
<accession>A0ABS2SZW3</accession>
<sequence>MNRSGRTRISTIYDKAFSFQSNGLAIIKLDGQYGLINRHGRYIVNPIYQEIRPFSGSKAVVRTKTGYSVINDAGKILTKKNYGYIAQMRSNRLLFQENNEYGYLNERGEEVIPAAYLKANEFETEYTTVQTRSGQYFLIDIYGNTIQTYPFSKVGALSEERIPFKSDQNSKWGFLSKSGKQVIEPLYDRVFAFFEGVAIISQRKSGRDYYGLINKKGNLLIEPIHEEIMLLGTDRLALGKTDNSEANAYMKYAMYTVSGERLTEHVYTYMGPFGKNGTCVSDGKQTQLMDSRGKLKGPAFLGFGMIENLDGLYCVYIDNRIFYSTYSGETVWKDSGSMVLRNPYMITELSYRPRSSQIVYYPRVEGISNKKEQESLNEWLKQAALSEPEENKKGNDYYYSGDYNVLFFKKHLLSLQLIRRGFSEGDGTLSEKQIHAMIDLRDGYRYRLSDLFKPNQSYKMVLDRFIQELIKQEGWSASNHSFEGLSENQDFTIHSDRLNIIYKFNSTKTVFHVFEISLADIDPIINKNGRMWESFHLTLHD</sequence>
<comment type="caution">
    <text evidence="1">The sequence shown here is derived from an EMBL/GenBank/DDBJ whole genome shotgun (WGS) entry which is preliminary data.</text>
</comment>
<evidence type="ECO:0000313" key="2">
    <source>
        <dbReference type="Proteomes" id="UP001179280"/>
    </source>
</evidence>
<reference evidence="1" key="1">
    <citation type="submission" date="2021-01" db="EMBL/GenBank/DDBJ databases">
        <title>Genomic Encyclopedia of Type Strains, Phase IV (KMG-IV): sequencing the most valuable type-strain genomes for metagenomic binning, comparative biology and taxonomic classification.</title>
        <authorList>
            <person name="Goeker M."/>
        </authorList>
    </citation>
    <scope>NUCLEOTIDE SEQUENCE</scope>
    <source>
        <strain evidence="1">DSM 21943</strain>
    </source>
</reference>
<proteinExistence type="predicted"/>
<dbReference type="PANTHER" id="PTHR37841">
    <property type="entry name" value="GLR2918 PROTEIN"/>
    <property type="match status" value="1"/>
</dbReference>
<evidence type="ECO:0000313" key="1">
    <source>
        <dbReference type="EMBL" id="MBM7841069.1"/>
    </source>
</evidence>
<dbReference type="RefSeq" id="WP_204469001.1">
    <property type="nucleotide sequence ID" value="NZ_JAFBCV010000021.1"/>
</dbReference>
<protein>
    <recommendedName>
        <fullName evidence="3">WG repeat protein</fullName>
    </recommendedName>
</protein>
<dbReference type="InterPro" id="IPR032774">
    <property type="entry name" value="WG_beta_rep"/>
</dbReference>
<dbReference type="PANTHER" id="PTHR37841:SF1">
    <property type="entry name" value="DUF3298 DOMAIN-CONTAINING PROTEIN"/>
    <property type="match status" value="1"/>
</dbReference>
<dbReference type="Proteomes" id="UP001179280">
    <property type="component" value="Unassembled WGS sequence"/>
</dbReference>
<evidence type="ECO:0008006" key="3">
    <source>
        <dbReference type="Google" id="ProtNLM"/>
    </source>
</evidence>
<keyword evidence="2" id="KW-1185">Reference proteome</keyword>
<dbReference type="Pfam" id="PF14903">
    <property type="entry name" value="WG_beta_rep"/>
    <property type="match status" value="4"/>
</dbReference>
<gene>
    <name evidence="1" type="ORF">JOC54_004368</name>
</gene>
<organism evidence="1 2">
    <name type="scientific">Shouchella xiaoxiensis</name>
    <dbReference type="NCBI Taxonomy" id="766895"/>
    <lineage>
        <taxon>Bacteria</taxon>
        <taxon>Bacillati</taxon>
        <taxon>Bacillota</taxon>
        <taxon>Bacilli</taxon>
        <taxon>Bacillales</taxon>
        <taxon>Bacillaceae</taxon>
        <taxon>Shouchella</taxon>
    </lineage>
</organism>